<dbReference type="SMART" id="SM00486">
    <property type="entry name" value="POLBc"/>
    <property type="match status" value="1"/>
</dbReference>
<evidence type="ECO:0000256" key="6">
    <source>
        <dbReference type="ARBA" id="ARBA00023125"/>
    </source>
</evidence>
<dbReference type="GO" id="GO:0045004">
    <property type="term" value="P:DNA replication proofreading"/>
    <property type="evidence" value="ECO:0007669"/>
    <property type="project" value="TreeGrafter"/>
</dbReference>
<dbReference type="InterPro" id="IPR043502">
    <property type="entry name" value="DNA/RNA_pol_sf"/>
</dbReference>
<dbReference type="Proteomes" id="UP000510602">
    <property type="component" value="Segment"/>
</dbReference>
<dbReference type="InterPro" id="IPR006133">
    <property type="entry name" value="DNA-dir_DNA_pol_B_exonuc"/>
</dbReference>
<accession>A0A7D5UL60</accession>
<dbReference type="InterPro" id="IPR023211">
    <property type="entry name" value="DNA_pol_palm_dom_sf"/>
</dbReference>
<comment type="similarity">
    <text evidence="1 8">Belongs to the DNA polymerase type-B family.</text>
</comment>
<keyword evidence="6 8" id="KW-0238">DNA-binding</keyword>
<dbReference type="Gene3D" id="3.90.1600.10">
    <property type="entry name" value="Palm domain of DNA polymerase"/>
    <property type="match status" value="1"/>
</dbReference>
<evidence type="ECO:0000256" key="5">
    <source>
        <dbReference type="ARBA" id="ARBA00023109"/>
    </source>
</evidence>
<dbReference type="GO" id="GO:0039693">
    <property type="term" value="P:viral DNA genome replication"/>
    <property type="evidence" value="ECO:0007669"/>
    <property type="project" value="UniProtKB-KW"/>
</dbReference>
<keyword evidence="5" id="KW-1194">Viral DNA replication</keyword>
<evidence type="ECO:0000256" key="8">
    <source>
        <dbReference type="RuleBase" id="RU000442"/>
    </source>
</evidence>
<feature type="domain" description="DNA-directed DNA polymerase family B exonuclease" evidence="10">
    <location>
        <begin position="105"/>
        <end position="341"/>
    </location>
</feature>
<proteinExistence type="inferred from homology"/>
<reference evidence="11 12" key="1">
    <citation type="submission" date="2019-10" db="EMBL/GenBank/DDBJ databases">
        <authorList>
            <person name="Kayansamruaj P."/>
        </authorList>
    </citation>
    <scope>NUCLEOTIDE SEQUENCE [LARGE SCALE GENOMIC DNA]</scope>
    <source>
        <strain evidence="11">SDDV_Thai_2019</strain>
    </source>
</reference>
<keyword evidence="3 8" id="KW-0548">Nucleotidyltransferase</keyword>
<dbReference type="PROSITE" id="PS00116">
    <property type="entry name" value="DNA_POLYMERASE_B"/>
    <property type="match status" value="1"/>
</dbReference>
<sequence>MDKVYIFQWIVSGYHIRGYGLSHDSTHNVCVTIASYKPSIYIEVFDITEMKEIKQLVIKLGGIVTDTPNACNIYSCANKGCFFGVTYSSFTVLKTLQSEATGRFKIHESNISKTLQFVSCAQLPTAGWIQVSKKCIKPLDKHVTTCDVEYLVFDWQKQIQSVTEELLPATPTIAYFDLEVNSELVNTFPQDRDDDVIFQIGVVICKGAQTIDSLLLSLTGNDYVKTDDYRIQQYESECDLIQAFIDHITANKINVLCGYNVMGFDIPYLIKRCTRLSILGMFRRMGSDPTKISIEKTVNWMSSAYRCQKYTYILWEGLLTLDLLPIIAHDHKMDSYKLENVAQHFIKCGKDPIKPKDIFNAYRTKNMALVGKYCMQDVYLCRDLLNHLNVWIALCEMAKVCNTDIMPLFTNGQQIKVFSQIYRECTPCKMSDKMYVIPSHLEPSAEEEFSYTGAFVYEPTPGIYNNVIPMDFSSLYPSIIISKNICYSTYVDTGSIEDVPDNVEVYKWQEHNGCEHDTVYLEYDKLRNVLGQLQTKQAALNLNKKLHKEQLAKLVKQIKEVKTQLKETKPTSMKNKCSNFSFGFYNADARPGILPKVLSCLLSSRAKIRAQMKLLDPNDPMKSVLDKRQLAYKISANSVYGSMGTTRGYLPFMQGAMTTTFCGRKMIERAAELLKTVANARLIYGDTDSCYVNLGHPKSSFEELWNLATQASKTVSSFFGDPVKLEFEQTIYVKFIIFSKKRYIYRQKHISGKESIGSKGVLLSRRDNAMCARTVYKQLMDHVLTSNDQSDTCTLMSDCIIDIMRHGVLSDNMFVITRSIGDIGQDDDTGTYKVRNVAKAKLAAGENNTSALRQELVKQLPAQAQLAERLRLQGRAVDKGSRVEYVVLQSPRGVLEESLAQRIIDLETWKDNKDIYPLDRLYYVKSMINACDQIFSVIGSTHVTHMLYMVHKQFCQVMSELRRKRPLI</sequence>
<dbReference type="Pfam" id="PF03104">
    <property type="entry name" value="DNA_pol_B_exo1"/>
    <property type="match status" value="1"/>
</dbReference>
<dbReference type="PANTHER" id="PTHR10322">
    <property type="entry name" value="DNA POLYMERASE CATALYTIC SUBUNIT"/>
    <property type="match status" value="1"/>
</dbReference>
<dbReference type="InterPro" id="IPR050240">
    <property type="entry name" value="DNA_pol_type-B"/>
</dbReference>
<name>A0A7D5UL60_9VIRU</name>
<dbReference type="Gene3D" id="1.10.287.690">
    <property type="entry name" value="Helix hairpin bin"/>
    <property type="match status" value="1"/>
</dbReference>
<feature type="domain" description="DNA-directed DNA polymerase family B multifunctional" evidence="9">
    <location>
        <begin position="408"/>
        <end position="937"/>
    </location>
</feature>
<evidence type="ECO:0000313" key="12">
    <source>
        <dbReference type="Proteomes" id="UP000510602"/>
    </source>
</evidence>
<evidence type="ECO:0000256" key="3">
    <source>
        <dbReference type="ARBA" id="ARBA00022695"/>
    </source>
</evidence>
<evidence type="ECO:0000259" key="10">
    <source>
        <dbReference type="Pfam" id="PF03104"/>
    </source>
</evidence>
<dbReference type="Gene3D" id="3.30.420.10">
    <property type="entry name" value="Ribonuclease H-like superfamily/Ribonuclease H"/>
    <property type="match status" value="1"/>
</dbReference>
<dbReference type="InterPro" id="IPR006172">
    <property type="entry name" value="DNA-dir_DNA_pol_B"/>
</dbReference>
<protein>
    <recommendedName>
        <fullName evidence="8">DNA polymerase</fullName>
        <ecNumber evidence="8">2.7.7.7</ecNumber>
    </recommendedName>
</protein>
<dbReference type="GO" id="GO:0003677">
    <property type="term" value="F:DNA binding"/>
    <property type="evidence" value="ECO:0007669"/>
    <property type="project" value="UniProtKB-KW"/>
</dbReference>
<dbReference type="InterPro" id="IPR036397">
    <property type="entry name" value="RNaseH_sf"/>
</dbReference>
<evidence type="ECO:0000256" key="7">
    <source>
        <dbReference type="ARBA" id="ARBA00049244"/>
    </source>
</evidence>
<dbReference type="EC" id="2.7.7.7" evidence="8"/>
<dbReference type="EMBL" id="MN562489">
    <property type="protein sequence ID" value="QLI60745.1"/>
    <property type="molecule type" value="Genomic_DNA"/>
</dbReference>
<dbReference type="GO" id="GO:0008296">
    <property type="term" value="F:3'-5'-DNA exonuclease activity"/>
    <property type="evidence" value="ECO:0007669"/>
    <property type="project" value="TreeGrafter"/>
</dbReference>
<evidence type="ECO:0000259" key="9">
    <source>
        <dbReference type="Pfam" id="PF00136"/>
    </source>
</evidence>
<dbReference type="InterPro" id="IPR006134">
    <property type="entry name" value="DNA-dir_DNA_pol_B_multi_dom"/>
</dbReference>
<keyword evidence="4 8" id="KW-0239">DNA-directed DNA polymerase</keyword>
<dbReference type="PANTHER" id="PTHR10322:SF23">
    <property type="entry name" value="DNA POLYMERASE DELTA CATALYTIC SUBUNIT"/>
    <property type="match status" value="1"/>
</dbReference>
<dbReference type="GO" id="GO:0000166">
    <property type="term" value="F:nucleotide binding"/>
    <property type="evidence" value="ECO:0007669"/>
    <property type="project" value="InterPro"/>
</dbReference>
<dbReference type="SUPFAM" id="SSF56672">
    <property type="entry name" value="DNA/RNA polymerases"/>
    <property type="match status" value="1"/>
</dbReference>
<dbReference type="GO" id="GO:0003887">
    <property type="term" value="F:DNA-directed DNA polymerase activity"/>
    <property type="evidence" value="ECO:0007669"/>
    <property type="project" value="UniProtKB-KW"/>
</dbReference>
<dbReference type="SUPFAM" id="SSF53098">
    <property type="entry name" value="Ribonuclease H-like"/>
    <property type="match status" value="1"/>
</dbReference>
<evidence type="ECO:0000313" key="11">
    <source>
        <dbReference type="EMBL" id="QLI60745.1"/>
    </source>
</evidence>
<dbReference type="InterPro" id="IPR042087">
    <property type="entry name" value="DNA_pol_B_thumb"/>
</dbReference>
<organism evidence="11 12">
    <name type="scientific">Scale drop disease virus</name>
    <dbReference type="NCBI Taxonomy" id="1697349"/>
    <lineage>
        <taxon>Viruses</taxon>
        <taxon>Varidnaviria</taxon>
        <taxon>Bamfordvirae</taxon>
        <taxon>Nucleocytoviricota</taxon>
        <taxon>Megaviricetes</taxon>
        <taxon>Pimascovirales</taxon>
        <taxon>Pimascovirales incertae sedis</taxon>
        <taxon>Iridoviridae</taxon>
        <taxon>Alphairidovirinae</taxon>
        <taxon>Megalocytivirus</taxon>
        <taxon>Megalocytivirus lates1</taxon>
    </lineage>
</organism>
<dbReference type="InterPro" id="IPR012337">
    <property type="entry name" value="RNaseH-like_sf"/>
</dbReference>
<comment type="catalytic activity">
    <reaction evidence="7 8">
        <text>DNA(n) + a 2'-deoxyribonucleoside 5'-triphosphate = DNA(n+1) + diphosphate</text>
        <dbReference type="Rhea" id="RHEA:22508"/>
        <dbReference type="Rhea" id="RHEA-COMP:17339"/>
        <dbReference type="Rhea" id="RHEA-COMP:17340"/>
        <dbReference type="ChEBI" id="CHEBI:33019"/>
        <dbReference type="ChEBI" id="CHEBI:61560"/>
        <dbReference type="ChEBI" id="CHEBI:173112"/>
        <dbReference type="EC" id="2.7.7.7"/>
    </reaction>
</comment>
<dbReference type="Gene3D" id="1.10.132.60">
    <property type="entry name" value="DNA polymerase family B, C-terminal domain"/>
    <property type="match status" value="1"/>
</dbReference>
<dbReference type="Pfam" id="PF00136">
    <property type="entry name" value="DNA_pol_B"/>
    <property type="match status" value="1"/>
</dbReference>
<keyword evidence="8" id="KW-0235">DNA replication</keyword>
<keyword evidence="2 8" id="KW-0808">Transferase</keyword>
<dbReference type="GO" id="GO:0006297">
    <property type="term" value="P:nucleotide-excision repair, DNA gap filling"/>
    <property type="evidence" value="ECO:0007669"/>
    <property type="project" value="TreeGrafter"/>
</dbReference>
<evidence type="ECO:0000256" key="2">
    <source>
        <dbReference type="ARBA" id="ARBA00022679"/>
    </source>
</evidence>
<evidence type="ECO:0000256" key="1">
    <source>
        <dbReference type="ARBA" id="ARBA00005755"/>
    </source>
</evidence>
<evidence type="ECO:0000256" key="4">
    <source>
        <dbReference type="ARBA" id="ARBA00022932"/>
    </source>
</evidence>
<dbReference type="InterPro" id="IPR017964">
    <property type="entry name" value="DNA-dir_DNA_pol_B_CS"/>
</dbReference>
<dbReference type="GO" id="GO:0006287">
    <property type="term" value="P:base-excision repair, gap-filling"/>
    <property type="evidence" value="ECO:0007669"/>
    <property type="project" value="TreeGrafter"/>
</dbReference>
<dbReference type="PRINTS" id="PR00106">
    <property type="entry name" value="DNAPOLB"/>
</dbReference>